<name>A0A431TXV8_9BACT</name>
<dbReference type="RefSeq" id="WP_126695129.1">
    <property type="nucleotide sequence ID" value="NZ_RXOF01000014.1"/>
</dbReference>
<keyword evidence="1" id="KW-0732">Signal</keyword>
<feature type="chain" id="PRO_5019135229" description="T9SS type A sorting domain-containing protein" evidence="1">
    <location>
        <begin position="30"/>
        <end position="546"/>
    </location>
</feature>
<keyword evidence="3" id="KW-1185">Reference proteome</keyword>
<evidence type="ECO:0000313" key="2">
    <source>
        <dbReference type="EMBL" id="RTQ46809.1"/>
    </source>
</evidence>
<comment type="caution">
    <text evidence="2">The sequence shown here is derived from an EMBL/GenBank/DDBJ whole genome shotgun (WGS) entry which is preliminary data.</text>
</comment>
<dbReference type="OrthoDB" id="9805017at2"/>
<evidence type="ECO:0008006" key="4">
    <source>
        <dbReference type="Google" id="ProtNLM"/>
    </source>
</evidence>
<organism evidence="2 3">
    <name type="scientific">Hymenobacter gummosus</name>
    <dbReference type="NCBI Taxonomy" id="1776032"/>
    <lineage>
        <taxon>Bacteria</taxon>
        <taxon>Pseudomonadati</taxon>
        <taxon>Bacteroidota</taxon>
        <taxon>Cytophagia</taxon>
        <taxon>Cytophagales</taxon>
        <taxon>Hymenobacteraceae</taxon>
        <taxon>Hymenobacter</taxon>
    </lineage>
</organism>
<dbReference type="NCBIfam" id="TIGR02608">
    <property type="entry name" value="delta_60_rpt"/>
    <property type="match status" value="6"/>
</dbReference>
<accession>A0A431TXV8</accession>
<dbReference type="InterPro" id="IPR013431">
    <property type="entry name" value="Delta_60_rpt"/>
</dbReference>
<dbReference type="Proteomes" id="UP000282184">
    <property type="component" value="Unassembled WGS sequence"/>
</dbReference>
<feature type="signal peptide" evidence="1">
    <location>
        <begin position="1"/>
        <end position="29"/>
    </location>
</feature>
<dbReference type="SUPFAM" id="SSF69322">
    <property type="entry name" value="Tricorn protease domain 2"/>
    <property type="match status" value="1"/>
</dbReference>
<dbReference type="Gene3D" id="2.80.10.50">
    <property type="match status" value="3"/>
</dbReference>
<evidence type="ECO:0000256" key="1">
    <source>
        <dbReference type="SAM" id="SignalP"/>
    </source>
</evidence>
<proteinExistence type="predicted"/>
<protein>
    <recommendedName>
        <fullName evidence="4">T9SS type A sorting domain-containing protein</fullName>
    </recommendedName>
</protein>
<gene>
    <name evidence="2" type="ORF">EJV47_20775</name>
</gene>
<reference evidence="2 3" key="1">
    <citation type="submission" date="2018-12" db="EMBL/GenBank/DDBJ databases">
        <title>Hymenobacter gummosus sp. nov., isolated from a spring.</title>
        <authorList>
            <person name="Nie L."/>
        </authorList>
    </citation>
    <scope>NUCLEOTIDE SEQUENCE [LARGE SCALE GENOMIC DNA]</scope>
    <source>
        <strain evidence="2 3">KCTC 52166</strain>
    </source>
</reference>
<evidence type="ECO:0000313" key="3">
    <source>
        <dbReference type="Proteomes" id="UP000282184"/>
    </source>
</evidence>
<dbReference type="EMBL" id="RXOF01000014">
    <property type="protein sequence ID" value="RTQ46809.1"/>
    <property type="molecule type" value="Genomic_DNA"/>
</dbReference>
<dbReference type="AlphaFoldDB" id="A0A431TXV8"/>
<sequence>MLRNFTLAPTLRARLTAVLLTSLAPLALAQQVGPDANFGTAGTVTTGLTGPRFNFSSISAGSPVWSVMGQALVQPDGKVLVCAADANRWTLRRYLADGTPDTGFGTGGSVTSTFPAGNASGLALQPNGQIVVVGGVPGGVGNVWAAARYSPQGVLDTSFGTNGLAYGSSGTGPSELARVVVLPNGKLLAAASYDRNYPTRLVRLLANGQPDNTFVSSGTNSYMGYAYNGMFRDLLVQPDGKILVTTTGFGNAGGIPITSARLARYNADGTPDTGFGTNGEVPITGYSTIPGQQNSPRNTAIHSLALQPDGKILAAGCVDNGQVSGGNAGENPALFRLNADGSPDAAFNTAVAASIRTSLGGGFAAVTLQSDGSIVVGGSFGQQRMLARYSPAGVLDASFATVTGYPAGLYVAGTGSIVRTLSTLPNDQLLAWEGVGNTSNGMDMRLTRYTAARPTALRRSELALQLLAAPVPTGGPLHLRYTLPAAATPQALLRDQLGRTVATVGGARQAAGPQALELDLQRVAAGSYFLTLEAGPWQQTVRVVKQ</sequence>
<dbReference type="Pfam" id="PF17164">
    <property type="entry name" value="DUF5122"/>
    <property type="match status" value="6"/>
</dbReference>